<evidence type="ECO:0000313" key="6">
    <source>
        <dbReference type="WBParaSite" id="TREG1_76220.1"/>
    </source>
</evidence>
<evidence type="ECO:0008006" key="7">
    <source>
        <dbReference type="Google" id="ProtNLM"/>
    </source>
</evidence>
<dbReference type="SMART" id="SM00028">
    <property type="entry name" value="TPR"/>
    <property type="match status" value="17"/>
</dbReference>
<feature type="compositionally biased region" description="Basic and acidic residues" evidence="4">
    <location>
        <begin position="197"/>
        <end position="206"/>
    </location>
</feature>
<dbReference type="Proteomes" id="UP000050795">
    <property type="component" value="Unassembled WGS sequence"/>
</dbReference>
<accession>A0AA85K6D1</accession>
<feature type="repeat" description="TPR" evidence="3">
    <location>
        <begin position="1600"/>
        <end position="1633"/>
    </location>
</feature>
<dbReference type="Pfam" id="PF13431">
    <property type="entry name" value="TPR_17"/>
    <property type="match status" value="1"/>
</dbReference>
<dbReference type="Pfam" id="PF07719">
    <property type="entry name" value="TPR_2"/>
    <property type="match status" value="1"/>
</dbReference>
<evidence type="ECO:0000256" key="3">
    <source>
        <dbReference type="PROSITE-ProRule" id="PRU00339"/>
    </source>
</evidence>
<feature type="compositionally biased region" description="Basic and acidic residues" evidence="4">
    <location>
        <begin position="114"/>
        <end position="123"/>
    </location>
</feature>
<dbReference type="Pfam" id="PF13181">
    <property type="entry name" value="TPR_8"/>
    <property type="match status" value="1"/>
</dbReference>
<feature type="region of interest" description="Disordered" evidence="4">
    <location>
        <begin position="111"/>
        <end position="148"/>
    </location>
</feature>
<feature type="compositionally biased region" description="Basic and acidic residues" evidence="4">
    <location>
        <begin position="130"/>
        <end position="141"/>
    </location>
</feature>
<proteinExistence type="predicted"/>
<feature type="region of interest" description="Disordered" evidence="4">
    <location>
        <begin position="185"/>
        <end position="213"/>
    </location>
</feature>
<dbReference type="InterPro" id="IPR019734">
    <property type="entry name" value="TPR_rpt"/>
</dbReference>
<dbReference type="PANTHER" id="PTHR44858">
    <property type="entry name" value="TETRATRICOPEPTIDE REPEAT PROTEIN 6"/>
    <property type="match status" value="1"/>
</dbReference>
<dbReference type="InterPro" id="IPR050498">
    <property type="entry name" value="Ycf3"/>
</dbReference>
<name>A0AA85K6D1_TRIRE</name>
<feature type="compositionally biased region" description="Polar residues" evidence="4">
    <location>
        <begin position="185"/>
        <end position="196"/>
    </location>
</feature>
<dbReference type="InterPro" id="IPR011990">
    <property type="entry name" value="TPR-like_helical_dom_sf"/>
</dbReference>
<dbReference type="PANTHER" id="PTHR44858:SF1">
    <property type="entry name" value="UDP-N-ACETYLGLUCOSAMINE--PEPTIDE N-ACETYLGLUCOSAMINYLTRANSFERASE SPINDLY-RELATED"/>
    <property type="match status" value="1"/>
</dbReference>
<evidence type="ECO:0000313" key="5">
    <source>
        <dbReference type="Proteomes" id="UP000050795"/>
    </source>
</evidence>
<dbReference type="Pfam" id="PF12895">
    <property type="entry name" value="ANAPC3"/>
    <property type="match status" value="1"/>
</dbReference>
<keyword evidence="2 3" id="KW-0802">TPR repeat</keyword>
<reference evidence="5" key="1">
    <citation type="submission" date="2022-06" db="EMBL/GenBank/DDBJ databases">
        <authorList>
            <person name="Berger JAMES D."/>
            <person name="Berger JAMES D."/>
        </authorList>
    </citation>
    <scope>NUCLEOTIDE SEQUENCE [LARGE SCALE GENOMIC DNA]</scope>
</reference>
<dbReference type="WBParaSite" id="TREG1_76220.1">
    <property type="protein sequence ID" value="TREG1_76220.1"/>
    <property type="gene ID" value="TREG1_76220"/>
</dbReference>
<feature type="repeat" description="TPR" evidence="3">
    <location>
        <begin position="1469"/>
        <end position="1502"/>
    </location>
</feature>
<dbReference type="PROSITE" id="PS50005">
    <property type="entry name" value="TPR"/>
    <property type="match status" value="4"/>
</dbReference>
<dbReference type="InterPro" id="IPR013105">
    <property type="entry name" value="TPR_2"/>
</dbReference>
<feature type="repeat" description="TPR" evidence="3">
    <location>
        <begin position="702"/>
        <end position="735"/>
    </location>
</feature>
<evidence type="ECO:0000256" key="4">
    <source>
        <dbReference type="SAM" id="MobiDB-lite"/>
    </source>
</evidence>
<keyword evidence="1" id="KW-0677">Repeat</keyword>
<keyword evidence="5" id="KW-1185">Reference proteome</keyword>
<protein>
    <recommendedName>
        <fullName evidence="7">TPR_REGION domain-containing protein</fullName>
    </recommendedName>
</protein>
<dbReference type="SUPFAM" id="SSF48452">
    <property type="entry name" value="TPR-like"/>
    <property type="match status" value="6"/>
</dbReference>
<evidence type="ECO:0000256" key="1">
    <source>
        <dbReference type="ARBA" id="ARBA00022737"/>
    </source>
</evidence>
<feature type="repeat" description="TPR" evidence="3">
    <location>
        <begin position="1019"/>
        <end position="1052"/>
    </location>
</feature>
<organism evidence="5 6">
    <name type="scientific">Trichobilharzia regenti</name>
    <name type="common">Nasal bird schistosome</name>
    <dbReference type="NCBI Taxonomy" id="157069"/>
    <lineage>
        <taxon>Eukaryota</taxon>
        <taxon>Metazoa</taxon>
        <taxon>Spiralia</taxon>
        <taxon>Lophotrochozoa</taxon>
        <taxon>Platyhelminthes</taxon>
        <taxon>Trematoda</taxon>
        <taxon>Digenea</taxon>
        <taxon>Strigeidida</taxon>
        <taxon>Schistosomatoidea</taxon>
        <taxon>Schistosomatidae</taxon>
        <taxon>Trichobilharzia</taxon>
    </lineage>
</organism>
<reference evidence="6" key="2">
    <citation type="submission" date="2023-11" db="UniProtKB">
        <authorList>
            <consortium name="WormBaseParasite"/>
        </authorList>
    </citation>
    <scope>IDENTIFICATION</scope>
</reference>
<evidence type="ECO:0000256" key="2">
    <source>
        <dbReference type="ARBA" id="ARBA00022803"/>
    </source>
</evidence>
<sequence>MNKTEYRLPKLNDPLCDTNLNSLKFTYKIQENLNKLENQINFKHNPNDNDNDGKNEPVLNQQKPFILKFIEHQNRLCRNTASHKRIKKYSMEKKKLPIVECMQCSLTNVPKTKTPKEISHNDKTSQNNSEKLDGRHSEKDSANSPKTVTESIRITFGDANINECVKTVSYLNKKPMKREEMVLSTHQGGLNINPQKRTSENNKSDPIDDTVDSQYKEGDFVTTGIKGHRKLDLNLLKSQRATVERIRPTSGSGKPPGCLNTTKMCCQLGTREPSDPWFSLDHLIMRDTGSKPKLSTFLKRKKFNSCSLENINSTELFPLKCETISHNSLPNLKYQTSGDLVVIQNYSSLLDELTCQRKLVLKYIGNYNKSEQITFPAEESALYKKDNQKEGINKLSTCAEDHCPTPLKHIINEEKVEETNCHVKEINLPVIQNKFRHRHFNPEIYYDLNISVDHFIELSQRDVEKCIENEISRMRIAVGENDEYAHWRIVVNKLPTDIKPILKYFKSNIQKEQYINFKLIADEIARLTHAINTNPSNKSGFDLCRRGALYRKIGRLQAAKIDLVKSIEYEPNLSSAHWHIHFIHLLEGKLEEALNDLNQCMKCLNTFNLNNDTTIKGSVSSRRKYSKKAHQFYENILHSKAFIYSLMNNWKLEAEVWTNLIQLNPTYELAYLKRAHAYLKLKMFQHSNTDFIKVLCLNPKSVEAQFQCGLYKYYNSNWRRAVDYFQEVLMNNPTHFRAHYYMARSLIKLYKYDIALAELTACLYFEPMYYKALYTRGCLLANVDPLQSLRDLTMCICVGSKKYQSLAFIQRGLQFYQIKKYTMAIHDFQSALHNGHQQCFDVYRLLGLSYIRMKLWTRAIQILTAAIKVLDKPNDIVNILLCRAEVYSSQGQNAKAIMDVQRVLHMNSNKAEYYLLLGSYLFQHSDIQLVQRCVQHYLRILESQNYKQVKQMALSYYFLGRYTEADLVLLTNQNQHQSDMECILLHALTLEKLQRTKDSVSLLETTLKKLFNRRISERAQIYDHLGQYYMKLKKYSSAVDSFTRSIHLNSEQPHVYLYRAQSNLHLIILQRKGKSNYLKDLSNGINDNVLNDISQALVLLTSKSKSISEIYFYAPFEVVNLFDLCLLTRVAYFGLYQRYTKAILNCNEAISRRPEWTRMWINRGVFKYLLKTYDFSESDLNMAVKTDNCCPLAYYNRGLCHQTQNNWNEAIEDYGLSIKYGASHGCIHLQSLINRSLLYLEKFQNYESAIADLCNAKTILEAMIEKLQQKDNDNISRSSCTHAGNSTIYNASLRIKIMHTLGICHQKLEHYVEAEQIFRHLTLSEPGFLQGHIGRANCLMDYGGYMIKTNLGDSKSLWEEALVVYEFANRLDEFNLEASIGLSMCLQVLGRLNDALKQITHSLDIYYNKQQSGGGGDEIINRGQNSSQCSNVLLANAHDCRAIIYLQLGRPQRAIDDLTVSIRLNRYATKYLINRGVAYLINNQSMPAMIDFRKAIQIDPKNSLANYHRALIYLHHSQFEQAENAVNIALQEQCLPFNCYQLDPMNLDPSVWLLRSIIHLLKYKSNDTRSRILQEALNDVCKAEELISPRRMHYSITQWPHLHYTKGRILYELNCYKDAEEEYTKALRLLPYNQFIYEARCQCRQQMYRVGLINSYQEALTDYRLSLLASTVTTQ</sequence>
<dbReference type="Gene3D" id="1.25.40.10">
    <property type="entry name" value="Tetratricopeptide repeat domain"/>
    <property type="match status" value="10"/>
</dbReference>